<dbReference type="GeneID" id="30979650"/>
<evidence type="ECO:0000313" key="2">
    <source>
        <dbReference type="EMBL" id="OJJ96599.1"/>
    </source>
</evidence>
<dbReference type="EMBL" id="KV878985">
    <property type="protein sequence ID" value="OJJ96599.1"/>
    <property type="molecule type" value="Genomic_DNA"/>
</dbReference>
<evidence type="ECO:0000313" key="3">
    <source>
        <dbReference type="Proteomes" id="UP000184546"/>
    </source>
</evidence>
<feature type="region of interest" description="Disordered" evidence="1">
    <location>
        <begin position="117"/>
        <end position="142"/>
    </location>
</feature>
<dbReference type="RefSeq" id="XP_020052939.1">
    <property type="nucleotide sequence ID" value="XM_020205836.1"/>
</dbReference>
<keyword evidence="3" id="KW-1185">Reference proteome</keyword>
<organism evidence="2 3">
    <name type="scientific">Aspergillus aculeatus (strain ATCC 16872 / CBS 172.66 / WB 5094)</name>
    <dbReference type="NCBI Taxonomy" id="690307"/>
    <lineage>
        <taxon>Eukaryota</taxon>
        <taxon>Fungi</taxon>
        <taxon>Dikarya</taxon>
        <taxon>Ascomycota</taxon>
        <taxon>Pezizomycotina</taxon>
        <taxon>Eurotiomycetes</taxon>
        <taxon>Eurotiomycetidae</taxon>
        <taxon>Eurotiales</taxon>
        <taxon>Aspergillaceae</taxon>
        <taxon>Aspergillus</taxon>
        <taxon>Aspergillus subgen. Circumdati</taxon>
    </lineage>
</organism>
<reference evidence="3" key="1">
    <citation type="journal article" date="2017" name="Genome Biol.">
        <title>Comparative genomics reveals high biological diversity and specific adaptations in the industrially and medically important fungal genus Aspergillus.</title>
        <authorList>
            <person name="de Vries R.P."/>
            <person name="Riley R."/>
            <person name="Wiebenga A."/>
            <person name="Aguilar-Osorio G."/>
            <person name="Amillis S."/>
            <person name="Uchima C.A."/>
            <person name="Anderluh G."/>
            <person name="Asadollahi M."/>
            <person name="Askin M."/>
            <person name="Barry K."/>
            <person name="Battaglia E."/>
            <person name="Bayram O."/>
            <person name="Benocci T."/>
            <person name="Braus-Stromeyer S.A."/>
            <person name="Caldana C."/>
            <person name="Canovas D."/>
            <person name="Cerqueira G.C."/>
            <person name="Chen F."/>
            <person name="Chen W."/>
            <person name="Choi C."/>
            <person name="Clum A."/>
            <person name="Dos Santos R.A."/>
            <person name="Damasio A.R."/>
            <person name="Diallinas G."/>
            <person name="Emri T."/>
            <person name="Fekete E."/>
            <person name="Flipphi M."/>
            <person name="Freyberg S."/>
            <person name="Gallo A."/>
            <person name="Gournas C."/>
            <person name="Habgood R."/>
            <person name="Hainaut M."/>
            <person name="Harispe M.L."/>
            <person name="Henrissat B."/>
            <person name="Hilden K.S."/>
            <person name="Hope R."/>
            <person name="Hossain A."/>
            <person name="Karabika E."/>
            <person name="Karaffa L."/>
            <person name="Karanyi Z."/>
            <person name="Krasevec N."/>
            <person name="Kuo A."/>
            <person name="Kusch H."/>
            <person name="LaButti K."/>
            <person name="Lagendijk E.L."/>
            <person name="Lapidus A."/>
            <person name="Levasseur A."/>
            <person name="Lindquist E."/>
            <person name="Lipzen A."/>
            <person name="Logrieco A.F."/>
            <person name="MacCabe A."/>
            <person name="Maekelae M.R."/>
            <person name="Malavazi I."/>
            <person name="Melin P."/>
            <person name="Meyer V."/>
            <person name="Mielnichuk N."/>
            <person name="Miskei M."/>
            <person name="Molnar A.P."/>
            <person name="Mule G."/>
            <person name="Ngan C.Y."/>
            <person name="Orejas M."/>
            <person name="Orosz E."/>
            <person name="Ouedraogo J.P."/>
            <person name="Overkamp K.M."/>
            <person name="Park H.-S."/>
            <person name="Perrone G."/>
            <person name="Piumi F."/>
            <person name="Punt P.J."/>
            <person name="Ram A.F."/>
            <person name="Ramon A."/>
            <person name="Rauscher S."/>
            <person name="Record E."/>
            <person name="Riano-Pachon D.M."/>
            <person name="Robert V."/>
            <person name="Roehrig J."/>
            <person name="Ruller R."/>
            <person name="Salamov A."/>
            <person name="Salih N.S."/>
            <person name="Samson R.A."/>
            <person name="Sandor E."/>
            <person name="Sanguinetti M."/>
            <person name="Schuetze T."/>
            <person name="Sepcic K."/>
            <person name="Shelest E."/>
            <person name="Sherlock G."/>
            <person name="Sophianopoulou V."/>
            <person name="Squina F.M."/>
            <person name="Sun H."/>
            <person name="Susca A."/>
            <person name="Todd R.B."/>
            <person name="Tsang A."/>
            <person name="Unkles S.E."/>
            <person name="van de Wiele N."/>
            <person name="van Rossen-Uffink D."/>
            <person name="Oliveira J.V."/>
            <person name="Vesth T.C."/>
            <person name="Visser J."/>
            <person name="Yu J.-H."/>
            <person name="Zhou M."/>
            <person name="Andersen M.R."/>
            <person name="Archer D.B."/>
            <person name="Baker S.E."/>
            <person name="Benoit I."/>
            <person name="Brakhage A.A."/>
            <person name="Braus G.H."/>
            <person name="Fischer R."/>
            <person name="Frisvad J.C."/>
            <person name="Goldman G.H."/>
            <person name="Houbraken J."/>
            <person name="Oakley B."/>
            <person name="Pocsi I."/>
            <person name="Scazzocchio C."/>
            <person name="Seiboth B."/>
            <person name="vanKuyk P.A."/>
            <person name="Wortman J."/>
            <person name="Dyer P.S."/>
            <person name="Grigoriev I.V."/>
        </authorList>
    </citation>
    <scope>NUCLEOTIDE SEQUENCE [LARGE SCALE GENOMIC DNA]</scope>
    <source>
        <strain evidence="3">ATCC 16872 / CBS 172.66 / WB 5094</strain>
    </source>
</reference>
<dbReference type="Proteomes" id="UP000184546">
    <property type="component" value="Unassembled WGS sequence"/>
</dbReference>
<dbReference type="OrthoDB" id="3520229at2759"/>
<protein>
    <submittedName>
        <fullName evidence="2">Uncharacterized protein</fullName>
    </submittedName>
</protein>
<proteinExistence type="predicted"/>
<accession>A0A1L9WKB4</accession>
<dbReference type="VEuPathDB" id="FungiDB:ASPACDRAFT_81263"/>
<sequence>MSLTTTATTTAASATSTCHQQLYEIPIKDAACAMPSTGNNSAIMSSCCGAADVVSYSSCDYYCLAQDQTVHTLAECLIKASEAGEVWCNTGANATATGTVPATGAGTIVATASATSSSSTKKGKSSGTATGSSASSSSTSGGNVAVGVSKKAVGVIALLVAGVVGGGLL</sequence>
<dbReference type="AlphaFoldDB" id="A0A1L9WKB4"/>
<evidence type="ECO:0000256" key="1">
    <source>
        <dbReference type="SAM" id="MobiDB-lite"/>
    </source>
</evidence>
<dbReference type="STRING" id="690307.A0A1L9WKB4"/>
<dbReference type="OMA" id="PGEVWCN"/>
<gene>
    <name evidence="2" type="ORF">ASPACDRAFT_81263</name>
</gene>
<name>A0A1L9WKB4_ASPA1</name>